<gene>
    <name evidence="1" type="ORF">FIBSPDRAFT_430149</name>
</gene>
<evidence type="ECO:0000313" key="2">
    <source>
        <dbReference type="Proteomes" id="UP000076532"/>
    </source>
</evidence>
<dbReference type="AlphaFoldDB" id="A0A166MLK6"/>
<proteinExistence type="predicted"/>
<reference evidence="1 2" key="1">
    <citation type="journal article" date="2016" name="Mol. Biol. Evol.">
        <title>Comparative Genomics of Early-Diverging Mushroom-Forming Fungi Provides Insights into the Origins of Lignocellulose Decay Capabilities.</title>
        <authorList>
            <person name="Nagy L.G."/>
            <person name="Riley R."/>
            <person name="Tritt A."/>
            <person name="Adam C."/>
            <person name="Daum C."/>
            <person name="Floudas D."/>
            <person name="Sun H."/>
            <person name="Yadav J.S."/>
            <person name="Pangilinan J."/>
            <person name="Larsson K.H."/>
            <person name="Matsuura K."/>
            <person name="Barry K."/>
            <person name="Labutti K."/>
            <person name="Kuo R."/>
            <person name="Ohm R.A."/>
            <person name="Bhattacharya S.S."/>
            <person name="Shirouzu T."/>
            <person name="Yoshinaga Y."/>
            <person name="Martin F.M."/>
            <person name="Grigoriev I.V."/>
            <person name="Hibbett D.S."/>
        </authorList>
    </citation>
    <scope>NUCLEOTIDE SEQUENCE [LARGE SCALE GENOMIC DNA]</scope>
    <source>
        <strain evidence="1 2">CBS 109695</strain>
    </source>
</reference>
<accession>A0A166MLK6</accession>
<protein>
    <submittedName>
        <fullName evidence="1">Uncharacterized protein</fullName>
    </submittedName>
</protein>
<dbReference type="EMBL" id="KV417528">
    <property type="protein sequence ID" value="KZP24121.1"/>
    <property type="molecule type" value="Genomic_DNA"/>
</dbReference>
<sequence>MRPAGRRPCPLLANPNVFLFAWAWPQPPLRGLIIPAVIVCHPLSCQGNACTVRTVCCMQFYPTASSGAPSRPRRSSLPPSDAYQLVPDWPKKHKYWLKIILPLPCTVISTLSLHLGNKWTGRPAQWWRPDTQHVSSLVLGPGAISHKKSLASSPQCSAKSTAVLQAFASWAGRLTA</sequence>
<organism evidence="1 2">
    <name type="scientific">Athelia psychrophila</name>
    <dbReference type="NCBI Taxonomy" id="1759441"/>
    <lineage>
        <taxon>Eukaryota</taxon>
        <taxon>Fungi</taxon>
        <taxon>Dikarya</taxon>
        <taxon>Basidiomycota</taxon>
        <taxon>Agaricomycotina</taxon>
        <taxon>Agaricomycetes</taxon>
        <taxon>Agaricomycetidae</taxon>
        <taxon>Atheliales</taxon>
        <taxon>Atheliaceae</taxon>
        <taxon>Athelia</taxon>
    </lineage>
</organism>
<dbReference type="Proteomes" id="UP000076532">
    <property type="component" value="Unassembled WGS sequence"/>
</dbReference>
<keyword evidence="2" id="KW-1185">Reference proteome</keyword>
<name>A0A166MLK6_9AGAM</name>
<evidence type="ECO:0000313" key="1">
    <source>
        <dbReference type="EMBL" id="KZP24121.1"/>
    </source>
</evidence>